<reference evidence="2" key="1">
    <citation type="submission" date="2015-03" db="EMBL/GenBank/DDBJ databases">
        <authorList>
            <consortium name="Pathogen Informatics"/>
        </authorList>
    </citation>
    <scope>NUCLEOTIDE SEQUENCE [LARGE SCALE GENOMIC DNA]</scope>
    <source>
        <strain evidence="2">N09902308</strain>
    </source>
</reference>
<dbReference type="Proteomes" id="UP000039021">
    <property type="component" value="Unassembled WGS sequence"/>
</dbReference>
<accession>A0A916LG23</accession>
<evidence type="ECO:0000313" key="2">
    <source>
        <dbReference type="Proteomes" id="UP000039021"/>
    </source>
</evidence>
<sequence length="30" mass="3022">MTCGANPSSLNAATLSATVIPFSLAAIRDE</sequence>
<protein>
    <submittedName>
        <fullName evidence="1">Uncharacterized protein</fullName>
    </submittedName>
</protein>
<comment type="caution">
    <text evidence="1">The sequence shown here is derived from an EMBL/GenBank/DDBJ whole genome shotgun (WGS) entry which is preliminary data.</text>
</comment>
<gene>
    <name evidence="1" type="ORF">ERS007739_04725</name>
</gene>
<dbReference type="EMBL" id="CSBK01003131">
    <property type="protein sequence ID" value="CPA62379.1"/>
    <property type="molecule type" value="Genomic_DNA"/>
</dbReference>
<name>A0A916LG23_MYCTX</name>
<evidence type="ECO:0000313" key="1">
    <source>
        <dbReference type="EMBL" id="CPA62379.1"/>
    </source>
</evidence>
<organism evidence="1 2">
    <name type="scientific">Mycobacterium tuberculosis</name>
    <dbReference type="NCBI Taxonomy" id="1773"/>
    <lineage>
        <taxon>Bacteria</taxon>
        <taxon>Bacillati</taxon>
        <taxon>Actinomycetota</taxon>
        <taxon>Actinomycetes</taxon>
        <taxon>Mycobacteriales</taxon>
        <taxon>Mycobacteriaceae</taxon>
        <taxon>Mycobacterium</taxon>
        <taxon>Mycobacterium tuberculosis complex</taxon>
    </lineage>
</organism>
<proteinExistence type="predicted"/>
<dbReference type="AlphaFoldDB" id="A0A916LG23"/>